<keyword evidence="5" id="KW-1185">Reference proteome</keyword>
<protein>
    <submittedName>
        <fullName evidence="4">DUF4974 domain-containing protein</fullName>
    </submittedName>
</protein>
<dbReference type="InterPro" id="IPR006860">
    <property type="entry name" value="FecR"/>
</dbReference>
<dbReference type="PIRSF" id="PIRSF018266">
    <property type="entry name" value="FecR"/>
    <property type="match status" value="1"/>
</dbReference>
<dbReference type="EMBL" id="WVHT01000002">
    <property type="protein sequence ID" value="MXV50502.1"/>
    <property type="molecule type" value="Genomic_DNA"/>
</dbReference>
<dbReference type="Pfam" id="PF16344">
    <property type="entry name" value="FecR_C"/>
    <property type="match status" value="1"/>
</dbReference>
<feature type="domain" description="Protein FecR C-terminal" evidence="3">
    <location>
        <begin position="257"/>
        <end position="322"/>
    </location>
</feature>
<organism evidence="4 5">
    <name type="scientific">Hufsiella arboris</name>
    <dbReference type="NCBI Taxonomy" id="2695275"/>
    <lineage>
        <taxon>Bacteria</taxon>
        <taxon>Pseudomonadati</taxon>
        <taxon>Bacteroidota</taxon>
        <taxon>Sphingobacteriia</taxon>
        <taxon>Sphingobacteriales</taxon>
        <taxon>Sphingobacteriaceae</taxon>
        <taxon>Hufsiella</taxon>
    </lineage>
</organism>
<dbReference type="PANTHER" id="PTHR30273">
    <property type="entry name" value="PERIPLASMIC SIGNAL SENSOR AND SIGMA FACTOR ACTIVATOR FECR-RELATED"/>
    <property type="match status" value="1"/>
</dbReference>
<dbReference type="Gene3D" id="2.60.120.1440">
    <property type="match status" value="1"/>
</dbReference>
<dbReference type="AlphaFoldDB" id="A0A7K1Y7F4"/>
<dbReference type="InterPro" id="IPR032508">
    <property type="entry name" value="FecR_C"/>
</dbReference>
<evidence type="ECO:0000256" key="1">
    <source>
        <dbReference type="SAM" id="Phobius"/>
    </source>
</evidence>
<dbReference type="Pfam" id="PF04773">
    <property type="entry name" value="FecR"/>
    <property type="match status" value="1"/>
</dbReference>
<evidence type="ECO:0000313" key="5">
    <source>
        <dbReference type="Proteomes" id="UP000466586"/>
    </source>
</evidence>
<name>A0A7K1Y7F4_9SPHI</name>
<feature type="transmembrane region" description="Helical" evidence="1">
    <location>
        <begin position="93"/>
        <end position="111"/>
    </location>
</feature>
<feature type="domain" description="FecR protein" evidence="2">
    <location>
        <begin position="122"/>
        <end position="214"/>
    </location>
</feature>
<dbReference type="RefSeq" id="WP_160843670.1">
    <property type="nucleotide sequence ID" value="NZ_WVHT01000002.1"/>
</dbReference>
<dbReference type="PANTHER" id="PTHR30273:SF2">
    <property type="entry name" value="PROTEIN FECR"/>
    <property type="match status" value="1"/>
</dbReference>
<keyword evidence="1" id="KW-0812">Transmembrane</keyword>
<keyword evidence="1" id="KW-1133">Transmembrane helix</keyword>
<keyword evidence="1" id="KW-0472">Membrane</keyword>
<gene>
    <name evidence="4" type="ORF">GS399_05910</name>
</gene>
<evidence type="ECO:0000259" key="3">
    <source>
        <dbReference type="Pfam" id="PF16344"/>
    </source>
</evidence>
<dbReference type="GO" id="GO:0016989">
    <property type="term" value="F:sigma factor antagonist activity"/>
    <property type="evidence" value="ECO:0007669"/>
    <property type="project" value="TreeGrafter"/>
</dbReference>
<reference evidence="4 5" key="1">
    <citation type="submission" date="2019-11" db="EMBL/GenBank/DDBJ databases">
        <title>Pedobacter sp. HMF7647 Genome sequencing and assembly.</title>
        <authorList>
            <person name="Kang H."/>
            <person name="Kim H."/>
            <person name="Joh K."/>
        </authorList>
    </citation>
    <scope>NUCLEOTIDE SEQUENCE [LARGE SCALE GENOMIC DNA]</scope>
    <source>
        <strain evidence="4 5">HMF7647</strain>
    </source>
</reference>
<evidence type="ECO:0000313" key="4">
    <source>
        <dbReference type="EMBL" id="MXV50502.1"/>
    </source>
</evidence>
<accession>A0A7K1Y7F4</accession>
<dbReference type="Gene3D" id="3.55.50.30">
    <property type="match status" value="1"/>
</dbReference>
<dbReference type="InterPro" id="IPR012373">
    <property type="entry name" value="Ferrdict_sens_TM"/>
</dbReference>
<dbReference type="Proteomes" id="UP000466586">
    <property type="component" value="Unassembled WGS sequence"/>
</dbReference>
<proteinExistence type="predicted"/>
<sequence>MNTGNKHVNDDLLIKYIIGEAGDQDRALTEKWINESDENRQRYIHIKQIWDESSEVISGLQADENAAWNRLQKRIKTSGSAPGQNKKNLNLRWLQVAAAIIVAGICGLIFYRQFYLPTNLLTYKTQNSIRTEILPDGSVVTLNAHSTIVFPARFSGEQRNITLAGEAFFNVQPDKSKPFLIRCGQVTVRVVGTSFNVKSNAGKTEVNVETGVVRVNNPQSSIELHPGEKVTIRTESSSAVKEASKGKLYNYYITKELVCEQTPLSELVETLNKIYGSDIVIANSKIRSLPITTTFKQQSLNDILDVVSKTLDVKVRNNGKQISLY</sequence>
<evidence type="ECO:0000259" key="2">
    <source>
        <dbReference type="Pfam" id="PF04773"/>
    </source>
</evidence>
<comment type="caution">
    <text evidence="4">The sequence shown here is derived from an EMBL/GenBank/DDBJ whole genome shotgun (WGS) entry which is preliminary data.</text>
</comment>